<sequence>MTAPQYALHRIYFPLISSPFPECLPSNSLGAFSREKLLLLFEDLIKERLFVWPAVYLKGFSETFAQCYEYEKITKSIIHFSSEMPPPFFSSLQLLFVMEIYVGRPGEKTLYLRYNTAIVLESF</sequence>
<dbReference type="AlphaFoldDB" id="A0AAV4RIV6"/>
<organism evidence="1 2">
    <name type="scientific">Caerostris darwini</name>
    <dbReference type="NCBI Taxonomy" id="1538125"/>
    <lineage>
        <taxon>Eukaryota</taxon>
        <taxon>Metazoa</taxon>
        <taxon>Ecdysozoa</taxon>
        <taxon>Arthropoda</taxon>
        <taxon>Chelicerata</taxon>
        <taxon>Arachnida</taxon>
        <taxon>Araneae</taxon>
        <taxon>Araneomorphae</taxon>
        <taxon>Entelegynae</taxon>
        <taxon>Araneoidea</taxon>
        <taxon>Araneidae</taxon>
        <taxon>Caerostris</taxon>
    </lineage>
</organism>
<name>A0AAV4RIV6_9ARAC</name>
<reference evidence="1 2" key="1">
    <citation type="submission" date="2021-06" db="EMBL/GenBank/DDBJ databases">
        <title>Caerostris darwini draft genome.</title>
        <authorList>
            <person name="Kono N."/>
            <person name="Arakawa K."/>
        </authorList>
    </citation>
    <scope>NUCLEOTIDE SEQUENCE [LARGE SCALE GENOMIC DNA]</scope>
</reference>
<gene>
    <name evidence="1" type="ORF">CDAR_471491</name>
</gene>
<dbReference type="EMBL" id="BPLQ01006330">
    <property type="protein sequence ID" value="GIY21630.1"/>
    <property type="molecule type" value="Genomic_DNA"/>
</dbReference>
<comment type="caution">
    <text evidence="1">The sequence shown here is derived from an EMBL/GenBank/DDBJ whole genome shotgun (WGS) entry which is preliminary data.</text>
</comment>
<evidence type="ECO:0000313" key="1">
    <source>
        <dbReference type="EMBL" id="GIY21630.1"/>
    </source>
</evidence>
<protein>
    <recommendedName>
        <fullName evidence="3">Maturase K</fullName>
    </recommendedName>
</protein>
<keyword evidence="2" id="KW-1185">Reference proteome</keyword>
<proteinExistence type="predicted"/>
<dbReference type="Proteomes" id="UP001054837">
    <property type="component" value="Unassembled WGS sequence"/>
</dbReference>
<accession>A0AAV4RIV6</accession>
<evidence type="ECO:0000313" key="2">
    <source>
        <dbReference type="Proteomes" id="UP001054837"/>
    </source>
</evidence>
<evidence type="ECO:0008006" key="3">
    <source>
        <dbReference type="Google" id="ProtNLM"/>
    </source>
</evidence>